<evidence type="ECO:0000256" key="1">
    <source>
        <dbReference type="ARBA" id="ARBA00004141"/>
    </source>
</evidence>
<dbReference type="OrthoDB" id="6105564at2759"/>
<feature type="transmembrane region" description="Helical" evidence="7">
    <location>
        <begin position="249"/>
        <end position="269"/>
    </location>
</feature>
<protein>
    <recommendedName>
        <fullName evidence="10">Solute carrier family 23 member 2</fullName>
    </recommendedName>
</protein>
<dbReference type="InterPro" id="IPR006043">
    <property type="entry name" value="NCS2"/>
</dbReference>
<dbReference type="Pfam" id="PF00860">
    <property type="entry name" value="Xan_ur_permease"/>
    <property type="match status" value="1"/>
</dbReference>
<feature type="transmembrane region" description="Helical" evidence="7">
    <location>
        <begin position="117"/>
        <end position="136"/>
    </location>
</feature>
<dbReference type="PANTHER" id="PTHR11119">
    <property type="entry name" value="XANTHINE-URACIL / VITAMIN C PERMEASE FAMILY MEMBER"/>
    <property type="match status" value="1"/>
</dbReference>
<reference evidence="8 9" key="1">
    <citation type="submission" date="2018-04" db="EMBL/GenBank/DDBJ databases">
        <title>The genome of golden apple snail Pomacea canaliculata provides insight into stress tolerance and invasive adaptation.</title>
        <authorList>
            <person name="Liu C."/>
            <person name="Liu B."/>
            <person name="Ren Y."/>
            <person name="Zhang Y."/>
            <person name="Wang H."/>
            <person name="Li S."/>
            <person name="Jiang F."/>
            <person name="Yin L."/>
            <person name="Zhang G."/>
            <person name="Qian W."/>
            <person name="Fan W."/>
        </authorList>
    </citation>
    <scope>NUCLEOTIDE SEQUENCE [LARGE SCALE GENOMIC DNA]</scope>
    <source>
        <strain evidence="8">SZHN2017</strain>
        <tissue evidence="8">Muscle</tissue>
    </source>
</reference>
<accession>A0A2T7P9P1</accession>
<feature type="transmembrane region" description="Helical" evidence="7">
    <location>
        <begin position="89"/>
        <end position="111"/>
    </location>
</feature>
<dbReference type="GO" id="GO:0022857">
    <property type="term" value="F:transmembrane transporter activity"/>
    <property type="evidence" value="ECO:0007669"/>
    <property type="project" value="InterPro"/>
</dbReference>
<name>A0A2T7P9P1_POMCA</name>
<feature type="region of interest" description="Disordered" evidence="6">
    <location>
        <begin position="1"/>
        <end position="30"/>
    </location>
</feature>
<evidence type="ECO:0000313" key="8">
    <source>
        <dbReference type="EMBL" id="PVD30137.1"/>
    </source>
</evidence>
<gene>
    <name evidence="8" type="ORF">C0Q70_09399</name>
</gene>
<dbReference type="AlphaFoldDB" id="A0A2T7P9P1"/>
<proteinExistence type="inferred from homology"/>
<organism evidence="8 9">
    <name type="scientific">Pomacea canaliculata</name>
    <name type="common">Golden apple snail</name>
    <dbReference type="NCBI Taxonomy" id="400727"/>
    <lineage>
        <taxon>Eukaryota</taxon>
        <taxon>Metazoa</taxon>
        <taxon>Spiralia</taxon>
        <taxon>Lophotrochozoa</taxon>
        <taxon>Mollusca</taxon>
        <taxon>Gastropoda</taxon>
        <taxon>Caenogastropoda</taxon>
        <taxon>Architaenioglossa</taxon>
        <taxon>Ampullarioidea</taxon>
        <taxon>Ampullariidae</taxon>
        <taxon>Pomacea</taxon>
    </lineage>
</organism>
<dbReference type="GO" id="GO:0016020">
    <property type="term" value="C:membrane"/>
    <property type="evidence" value="ECO:0007669"/>
    <property type="project" value="UniProtKB-SubCell"/>
</dbReference>
<comment type="subcellular location">
    <subcellularLocation>
        <location evidence="1">Membrane</location>
        <topology evidence="1">Multi-pass membrane protein</topology>
    </subcellularLocation>
</comment>
<evidence type="ECO:0000256" key="3">
    <source>
        <dbReference type="ARBA" id="ARBA00022692"/>
    </source>
</evidence>
<evidence type="ECO:0000256" key="6">
    <source>
        <dbReference type="SAM" id="MobiDB-lite"/>
    </source>
</evidence>
<sequence>MKTGENKPAAHTIEMQTTETQTEESADEQSSCVMDEEQVMEVTYGVEDNPPWALCVLLGFQHYLTAFGSTLSVPLVLAGPLCMTYDPVAVSQLVGTIFFVGGIATLMQTTFGIRLPIIQGATFAFLAPTFSILSLPKWQCPAFIVARIQGAVLVASLFQVVVGFSGLMTIMLRFIGPLVIAPTVTLVGLALFDVAAQKCSHQWGIAILTLVLIVVFSQCLHRAAIALPFGTITKHGCQGGITKIRVFELFPVLLAMTVSWLICLILTYSGALPQDPGHRGFWARTDARLSVLKDAQWVRIPYPGQWGLPTISVGAVLGMLAGVLASMIESIGDYYACARLSNAPPPPPHAINRGIGVEGLACILAGAFGSANGTTSYSENVAAIGITKSQGGASRRGVVNDCGLFRQTGGAVRHYSRPCGGGMFLAMFGMITAVGISNLRYVEIRRPRNMFVLGLALFLGLAIPSWIEGNKNEIQTGNSTVDQIIEVLLSTSMFVGGFVAFVLDNLLPGTDRDRGVIKWRQESRVAAKTSGHGDVYIHPLLQKLIHRIVILGRLPFCPPAKICTSAVFERVRLGSTGNFDCENRL</sequence>
<feature type="transmembrane region" description="Helical" evidence="7">
    <location>
        <begin position="174"/>
        <end position="196"/>
    </location>
</feature>
<evidence type="ECO:0008006" key="10">
    <source>
        <dbReference type="Google" id="ProtNLM"/>
    </source>
</evidence>
<feature type="transmembrane region" description="Helical" evidence="7">
    <location>
        <begin position="148"/>
        <end position="168"/>
    </location>
</feature>
<dbReference type="EMBL" id="PZQS01000005">
    <property type="protein sequence ID" value="PVD30137.1"/>
    <property type="molecule type" value="Genomic_DNA"/>
</dbReference>
<keyword evidence="5 7" id="KW-0472">Membrane</keyword>
<evidence type="ECO:0000256" key="4">
    <source>
        <dbReference type="ARBA" id="ARBA00022989"/>
    </source>
</evidence>
<evidence type="ECO:0000313" key="9">
    <source>
        <dbReference type="Proteomes" id="UP000245119"/>
    </source>
</evidence>
<feature type="transmembrane region" description="Helical" evidence="7">
    <location>
        <begin position="423"/>
        <end position="442"/>
    </location>
</feature>
<keyword evidence="9" id="KW-1185">Reference proteome</keyword>
<feature type="transmembrane region" description="Helical" evidence="7">
    <location>
        <begin position="449"/>
        <end position="467"/>
    </location>
</feature>
<feature type="transmembrane region" description="Helical" evidence="7">
    <location>
        <begin position="51"/>
        <end position="77"/>
    </location>
</feature>
<dbReference type="STRING" id="400727.A0A2T7P9P1"/>
<evidence type="ECO:0000256" key="2">
    <source>
        <dbReference type="ARBA" id="ARBA00008821"/>
    </source>
</evidence>
<evidence type="ECO:0000256" key="7">
    <source>
        <dbReference type="SAM" id="Phobius"/>
    </source>
</evidence>
<keyword evidence="3 7" id="KW-0812">Transmembrane</keyword>
<evidence type="ECO:0000256" key="5">
    <source>
        <dbReference type="ARBA" id="ARBA00023136"/>
    </source>
</evidence>
<comment type="similarity">
    <text evidence="2">Belongs to the nucleobase:cation symporter-2 (NCS2) (TC 2.A.40) family.</text>
</comment>
<feature type="transmembrane region" description="Helical" evidence="7">
    <location>
        <begin position="487"/>
        <end position="507"/>
    </location>
</feature>
<comment type="caution">
    <text evidence="8">The sequence shown here is derived from an EMBL/GenBank/DDBJ whole genome shotgun (WGS) entry which is preliminary data.</text>
</comment>
<keyword evidence="4 7" id="KW-1133">Transmembrane helix</keyword>
<dbReference type="Proteomes" id="UP000245119">
    <property type="component" value="Linkage Group LG5"/>
</dbReference>
<feature type="transmembrane region" description="Helical" evidence="7">
    <location>
        <begin position="306"/>
        <end position="328"/>
    </location>
</feature>
<feature type="transmembrane region" description="Helical" evidence="7">
    <location>
        <begin position="203"/>
        <end position="229"/>
    </location>
</feature>